<comment type="caution">
    <text evidence="2">The sequence shown here is derived from an EMBL/GenBank/DDBJ whole genome shotgun (WGS) entry which is preliminary data.</text>
</comment>
<dbReference type="GO" id="GO:0008999">
    <property type="term" value="F:protein-N-terminal-alanine acetyltransferase activity"/>
    <property type="evidence" value="ECO:0007669"/>
    <property type="project" value="TreeGrafter"/>
</dbReference>
<name>A0A2A3MKS1_9PSED</name>
<evidence type="ECO:0000259" key="1">
    <source>
        <dbReference type="PROSITE" id="PS51186"/>
    </source>
</evidence>
<dbReference type="AlphaFoldDB" id="A0A2A3MKS1"/>
<evidence type="ECO:0000313" key="3">
    <source>
        <dbReference type="Proteomes" id="UP000242313"/>
    </source>
</evidence>
<dbReference type="GO" id="GO:1990189">
    <property type="term" value="F:protein N-terminal-serine acetyltransferase activity"/>
    <property type="evidence" value="ECO:0007669"/>
    <property type="project" value="TreeGrafter"/>
</dbReference>
<dbReference type="Proteomes" id="UP000242313">
    <property type="component" value="Unassembled WGS sequence"/>
</dbReference>
<dbReference type="GO" id="GO:0005737">
    <property type="term" value="C:cytoplasm"/>
    <property type="evidence" value="ECO:0007669"/>
    <property type="project" value="TreeGrafter"/>
</dbReference>
<protein>
    <submittedName>
        <fullName evidence="2">GNAT family N-acetyltransferase</fullName>
    </submittedName>
</protein>
<feature type="domain" description="N-acetyltransferase" evidence="1">
    <location>
        <begin position="9"/>
        <end position="165"/>
    </location>
</feature>
<organism evidence="2 3">
    <name type="scientific">Pseudomonas abyssi</name>
    <dbReference type="NCBI Taxonomy" id="170540"/>
    <lineage>
        <taxon>Bacteria</taxon>
        <taxon>Pseudomonadati</taxon>
        <taxon>Pseudomonadota</taxon>
        <taxon>Gammaproteobacteria</taxon>
        <taxon>Pseudomonadales</taxon>
        <taxon>Pseudomonadaceae</taxon>
        <taxon>Pseudomonas</taxon>
    </lineage>
</organism>
<gene>
    <name evidence="2" type="ORF">CNQ84_02735</name>
</gene>
<sequence>MVELATDRLYLRPLSAQDATQTYADWMNDPQVNQYLETRHSPQSVESCRAFIEHCNADPASHLFGIFLRQGDRHLGNVKLGFINNHYQRGQISLFIGDKAFWGQGLSSEVVRLITAYGFESLGLHRLEAGCYEDNLASLRIFLKAGYTVEGFMREHVTLNGRRLGCFWLGKLHNEHA</sequence>
<dbReference type="RefSeq" id="WP_096003398.1">
    <property type="nucleotide sequence ID" value="NZ_NTMR01000003.1"/>
</dbReference>
<keyword evidence="2" id="KW-0808">Transferase</keyword>
<dbReference type="PANTHER" id="PTHR43441:SF11">
    <property type="entry name" value="RIBOSOMAL-PROTEIN-SERINE ACETYLTRANSFERASE"/>
    <property type="match status" value="1"/>
</dbReference>
<proteinExistence type="predicted"/>
<accession>A0A2A3MKS1</accession>
<dbReference type="InterPro" id="IPR016181">
    <property type="entry name" value="Acyl_CoA_acyltransferase"/>
</dbReference>
<dbReference type="Pfam" id="PF13302">
    <property type="entry name" value="Acetyltransf_3"/>
    <property type="match status" value="1"/>
</dbReference>
<dbReference type="InterPro" id="IPR051908">
    <property type="entry name" value="Ribosomal_N-acetyltransferase"/>
</dbReference>
<reference evidence="2 3" key="1">
    <citation type="submission" date="2017-09" db="EMBL/GenBank/DDBJ databases">
        <title>Pseudomonas abyssi sp. nov. isolated from Abyssopelagic Water.</title>
        <authorList>
            <person name="Wei Y."/>
        </authorList>
    </citation>
    <scope>NUCLEOTIDE SEQUENCE [LARGE SCALE GENOMIC DNA]</scope>
    <source>
        <strain evidence="2 3">MT5</strain>
    </source>
</reference>
<dbReference type="SUPFAM" id="SSF55729">
    <property type="entry name" value="Acyl-CoA N-acyltransferases (Nat)"/>
    <property type="match status" value="1"/>
</dbReference>
<dbReference type="PANTHER" id="PTHR43441">
    <property type="entry name" value="RIBOSOMAL-PROTEIN-SERINE ACETYLTRANSFERASE"/>
    <property type="match status" value="1"/>
</dbReference>
<dbReference type="EMBL" id="NTMR01000003">
    <property type="protein sequence ID" value="PBK05440.1"/>
    <property type="molecule type" value="Genomic_DNA"/>
</dbReference>
<dbReference type="PROSITE" id="PS51186">
    <property type="entry name" value="GNAT"/>
    <property type="match status" value="1"/>
</dbReference>
<dbReference type="Gene3D" id="3.40.630.30">
    <property type="match status" value="1"/>
</dbReference>
<dbReference type="InterPro" id="IPR000182">
    <property type="entry name" value="GNAT_dom"/>
</dbReference>
<keyword evidence="3" id="KW-1185">Reference proteome</keyword>
<evidence type="ECO:0000313" key="2">
    <source>
        <dbReference type="EMBL" id="PBK05440.1"/>
    </source>
</evidence>